<accession>A0A2A9PRU4</accession>
<gene>
    <name evidence="2" type="ORF">XA68_10077</name>
</gene>
<reference evidence="2 3" key="2">
    <citation type="journal article" date="2017" name="Sci. Rep.">
        <title>Ant-infecting Ophiocordyceps genomes reveal a high diversity of potential behavioral manipulation genes and a possible major role for enterotoxins.</title>
        <authorList>
            <person name="de Bekker C."/>
            <person name="Ohm R.A."/>
            <person name="Evans H.C."/>
            <person name="Brachmann A."/>
            <person name="Hughes D.P."/>
        </authorList>
    </citation>
    <scope>NUCLEOTIDE SEQUENCE [LARGE SCALE GENOMIC DNA]</scope>
    <source>
        <strain evidence="2 3">SC16a</strain>
    </source>
</reference>
<proteinExistence type="predicted"/>
<name>A0A2A9PRU4_OPHUN</name>
<reference evidence="2 3" key="1">
    <citation type="journal article" date="2015" name="BMC Genomics">
        <title>Gene expression during zombie ant biting behavior reflects the complexity underlying fungal parasitic behavioral manipulation.</title>
        <authorList>
            <person name="de Bekker C."/>
            <person name="Ohm R.A."/>
            <person name="Loreto R.G."/>
            <person name="Sebastian A."/>
            <person name="Albert I."/>
            <person name="Merrow M."/>
            <person name="Brachmann A."/>
            <person name="Hughes D.P."/>
        </authorList>
    </citation>
    <scope>NUCLEOTIDE SEQUENCE [LARGE SCALE GENOMIC DNA]</scope>
    <source>
        <strain evidence="2 3">SC16a</strain>
    </source>
</reference>
<dbReference type="STRING" id="268505.A0A2A9PRU4"/>
<feature type="region of interest" description="Disordered" evidence="1">
    <location>
        <begin position="474"/>
        <end position="496"/>
    </location>
</feature>
<evidence type="ECO:0000313" key="3">
    <source>
        <dbReference type="Proteomes" id="UP000037136"/>
    </source>
</evidence>
<evidence type="ECO:0000313" key="2">
    <source>
        <dbReference type="EMBL" id="PFH63036.1"/>
    </source>
</evidence>
<dbReference type="AlphaFoldDB" id="A0A2A9PRU4"/>
<dbReference type="OrthoDB" id="5210591at2759"/>
<organism evidence="2 3">
    <name type="scientific">Ophiocordyceps unilateralis</name>
    <name type="common">Zombie-ant fungus</name>
    <name type="synonym">Torrubia unilateralis</name>
    <dbReference type="NCBI Taxonomy" id="268505"/>
    <lineage>
        <taxon>Eukaryota</taxon>
        <taxon>Fungi</taxon>
        <taxon>Dikarya</taxon>
        <taxon>Ascomycota</taxon>
        <taxon>Pezizomycotina</taxon>
        <taxon>Sordariomycetes</taxon>
        <taxon>Hypocreomycetidae</taxon>
        <taxon>Hypocreales</taxon>
        <taxon>Ophiocordycipitaceae</taxon>
        <taxon>Ophiocordyceps</taxon>
    </lineage>
</organism>
<feature type="region of interest" description="Disordered" evidence="1">
    <location>
        <begin position="331"/>
        <end position="361"/>
    </location>
</feature>
<evidence type="ECO:0000256" key="1">
    <source>
        <dbReference type="SAM" id="MobiDB-lite"/>
    </source>
</evidence>
<dbReference type="Proteomes" id="UP000037136">
    <property type="component" value="Unassembled WGS sequence"/>
</dbReference>
<dbReference type="EMBL" id="LAZP02000010">
    <property type="protein sequence ID" value="PFH63036.1"/>
    <property type="molecule type" value="Genomic_DNA"/>
</dbReference>
<protein>
    <submittedName>
        <fullName evidence="2">Uncharacterized protein</fullName>
    </submittedName>
</protein>
<comment type="caution">
    <text evidence="2">The sequence shown here is derived from an EMBL/GenBank/DDBJ whole genome shotgun (WGS) entry which is preliminary data.</text>
</comment>
<sequence length="496" mass="54927">MAQSSNRSSHIIRISQAFHVPRGANSPDHTLGAVAAMTEKSPSGHLHPLIKSVGPKFAAADFHQLPSVKPQTRYFATTSDAETLLLSLVPCATALLRCERSLIPSEAALLRWLSGVSDDTCPPSTNDDHLLRQPGLISASRDAARRHAPRTSPQLLRSFLPSLLEHGLAWNGRHGEYILTRPVAGTTVASLVPPLSSTERNCVDFQVGQLLRRISSHQSPNGTFGTAVAVLSSEPTASNAPWNWAVTSDLNSRHDQWSDAFLCILEAALRDAEDFRVAIRYEAVRDHVGRFRHLLDAVTRPCLVAVDAGEDATTLVSPHPEFRLRDDCRLHSEPEETRKQKTRYSQVNEGDSPHDANGAWKSRARTARATIRVTGIQEWSNCIFGDPLFASVLSRNASPEIWDGFKSPLQDHDVDEPLDDVSNAKIRCLLYECHHAVTAIVREYCRRRSDSDDRELPARKRLTQVLRTLDGLDDFGKEKRANPSGETFFGKDTEVP</sequence>
<keyword evidence="3" id="KW-1185">Reference proteome</keyword>